<gene>
    <name evidence="2" type="ORF">WMO37_05680</name>
</gene>
<dbReference type="InterPro" id="IPR022689">
    <property type="entry name" value="Iron_dep_repressor"/>
</dbReference>
<dbReference type="InterPro" id="IPR036390">
    <property type="entry name" value="WH_DNA-bd_sf"/>
</dbReference>
<proteinExistence type="predicted"/>
<accession>A0ABV1H4B2</accession>
<protein>
    <submittedName>
        <fullName evidence="2">MarR family transcriptional regulator</fullName>
    </submittedName>
</protein>
<feature type="domain" description="HTH marR-type" evidence="1">
    <location>
        <begin position="24"/>
        <end position="60"/>
    </location>
</feature>
<dbReference type="Pfam" id="PF01047">
    <property type="entry name" value="MarR"/>
    <property type="match status" value="1"/>
</dbReference>
<dbReference type="InterPro" id="IPR000835">
    <property type="entry name" value="HTH_MarR-typ"/>
</dbReference>
<dbReference type="Gene3D" id="1.10.10.10">
    <property type="entry name" value="Winged helix-like DNA-binding domain superfamily/Winged helix DNA-binding domain"/>
    <property type="match status" value="1"/>
</dbReference>
<evidence type="ECO:0000313" key="2">
    <source>
        <dbReference type="EMBL" id="MEQ2554511.1"/>
    </source>
</evidence>
<sequence length="279" mass="31672">MGKLDSIEFLKIRILVSLLKMSPENCNVTNLSKTLGVEKYTVSRVFTALEKDGYLNRTDSRHPRLEKLGEQTARKYAERMDIATNHLIYEGVTEAQACNDALYLSMYCSDETFEVIRSMEEQYRMKHLLRTYERFDGTILCNGLRDGQYLLPFIIYRETVKNGSNISMSNEGFIHPCTLSVTDGRGMILLKAQRVEKYSAMTGRKMSGKIKCLKYFDGSKFCEAQRNGDLISFPASVLEFVNIGSDSGRIFHGSVCLKMTCSVGIMHMPESTAIFTLLF</sequence>
<dbReference type="EMBL" id="JBBMFS010000004">
    <property type="protein sequence ID" value="MEQ2554511.1"/>
    <property type="molecule type" value="Genomic_DNA"/>
</dbReference>
<dbReference type="SUPFAM" id="SSF46785">
    <property type="entry name" value="Winged helix' DNA-binding domain"/>
    <property type="match status" value="1"/>
</dbReference>
<dbReference type="Proteomes" id="UP001546774">
    <property type="component" value="Unassembled WGS sequence"/>
</dbReference>
<keyword evidence="3" id="KW-1185">Reference proteome</keyword>
<organism evidence="2 3">
    <name type="scientific">Lachnospira intestinalis</name>
    <dbReference type="NCBI Taxonomy" id="3133158"/>
    <lineage>
        <taxon>Bacteria</taxon>
        <taxon>Bacillati</taxon>
        <taxon>Bacillota</taxon>
        <taxon>Clostridia</taxon>
        <taxon>Lachnospirales</taxon>
        <taxon>Lachnospiraceae</taxon>
        <taxon>Lachnospira</taxon>
    </lineage>
</organism>
<evidence type="ECO:0000259" key="1">
    <source>
        <dbReference type="Pfam" id="PF01047"/>
    </source>
</evidence>
<evidence type="ECO:0000313" key="3">
    <source>
        <dbReference type="Proteomes" id="UP001546774"/>
    </source>
</evidence>
<dbReference type="SMART" id="SM00529">
    <property type="entry name" value="HTH_DTXR"/>
    <property type="match status" value="1"/>
</dbReference>
<reference evidence="2" key="1">
    <citation type="submission" date="2024-03" db="EMBL/GenBank/DDBJ databases">
        <title>Human intestinal bacterial collection.</title>
        <authorList>
            <person name="Pauvert C."/>
            <person name="Hitch T.C.A."/>
            <person name="Clavel T."/>
        </authorList>
    </citation>
    <scope>NUCLEOTIDE SEQUENCE [LARGE SCALE GENOMIC DNA]</scope>
    <source>
        <strain evidence="2">CLA-AA-H89B</strain>
    </source>
</reference>
<comment type="caution">
    <text evidence="2">The sequence shown here is derived from an EMBL/GenBank/DDBJ whole genome shotgun (WGS) entry which is preliminary data.</text>
</comment>
<name>A0ABV1H4B2_9FIRM</name>
<dbReference type="InterPro" id="IPR036388">
    <property type="entry name" value="WH-like_DNA-bd_sf"/>
</dbReference>